<dbReference type="Proteomes" id="UP000663869">
    <property type="component" value="Unassembled WGS sequence"/>
</dbReference>
<dbReference type="GO" id="GO:0003824">
    <property type="term" value="F:catalytic activity"/>
    <property type="evidence" value="ECO:0007669"/>
    <property type="project" value="InterPro"/>
</dbReference>
<dbReference type="AlphaFoldDB" id="A0A818BZ74"/>
<dbReference type="InterPro" id="IPR005135">
    <property type="entry name" value="Endo/exonuclease/phosphatase"/>
</dbReference>
<gene>
    <name evidence="2" type="ORF">FME351_LOCUS10535</name>
</gene>
<dbReference type="EMBL" id="CAJNYU010001150">
    <property type="protein sequence ID" value="CAF3416894.1"/>
    <property type="molecule type" value="Genomic_DNA"/>
</dbReference>
<dbReference type="PANTHER" id="PTHR19446">
    <property type="entry name" value="REVERSE TRANSCRIPTASES"/>
    <property type="match status" value="1"/>
</dbReference>
<proteinExistence type="predicted"/>
<evidence type="ECO:0000313" key="2">
    <source>
        <dbReference type="EMBL" id="CAF3416894.1"/>
    </source>
</evidence>
<comment type="caution">
    <text evidence="2">The sequence shown here is derived from an EMBL/GenBank/DDBJ whole genome shotgun (WGS) entry which is preliminary data.</text>
</comment>
<dbReference type="InterPro" id="IPR036691">
    <property type="entry name" value="Endo/exonu/phosph_ase_sf"/>
</dbReference>
<dbReference type="SUPFAM" id="SSF56219">
    <property type="entry name" value="DNase I-like"/>
    <property type="match status" value="1"/>
</dbReference>
<protein>
    <recommendedName>
        <fullName evidence="1">Endonuclease/exonuclease/phosphatase domain-containing protein</fullName>
    </recommendedName>
</protein>
<accession>A0A818BZ74</accession>
<dbReference type="Gene3D" id="3.60.10.10">
    <property type="entry name" value="Endonuclease/exonuclease/phosphatase"/>
    <property type="match status" value="1"/>
</dbReference>
<evidence type="ECO:0000259" key="1">
    <source>
        <dbReference type="Pfam" id="PF14529"/>
    </source>
</evidence>
<dbReference type="Pfam" id="PF14529">
    <property type="entry name" value="Exo_endo_phos_2"/>
    <property type="match status" value="1"/>
</dbReference>
<feature type="domain" description="Endonuclease/exonuclease/phosphatase" evidence="1">
    <location>
        <begin position="252"/>
        <end position="319"/>
    </location>
</feature>
<organism evidence="2 3">
    <name type="scientific">Rotaria socialis</name>
    <dbReference type="NCBI Taxonomy" id="392032"/>
    <lineage>
        <taxon>Eukaryota</taxon>
        <taxon>Metazoa</taxon>
        <taxon>Spiralia</taxon>
        <taxon>Gnathifera</taxon>
        <taxon>Rotifera</taxon>
        <taxon>Eurotatoria</taxon>
        <taxon>Bdelloidea</taxon>
        <taxon>Philodinida</taxon>
        <taxon>Philodinidae</taxon>
        <taxon>Rotaria</taxon>
    </lineage>
</organism>
<name>A0A818BZ74_9BILA</name>
<evidence type="ECO:0000313" key="3">
    <source>
        <dbReference type="Proteomes" id="UP000663869"/>
    </source>
</evidence>
<reference evidence="2" key="1">
    <citation type="submission" date="2021-02" db="EMBL/GenBank/DDBJ databases">
        <authorList>
            <person name="Nowell W R."/>
        </authorList>
    </citation>
    <scope>NUCLEOTIDE SEQUENCE</scope>
</reference>
<sequence length="705" mass="82302">MECRLDEFSSRLSSQLWEIEKKINESSNRQGEIESLINAIVLPSIQDIDHILSQSSTNRTSQESFKKFNEKIKGLLSNRQSNLNHYYHQSTVNNTDIPNSNKNYLPLLYDLSEHQKQIAFETLQECCWTWKSDELSNFWQNQHCQPKTPVNWLSLLHYNIRYFNSNQADLIDMFPTKLLNNFFFLYNVYTKEGTNSHGGVVLAVNKRLKSYLIEINEPNVIAARITIENEQFIVASIYSPPTEPLPLSTMTNLWKKIEKNRPGRILANWLNKQNLKVLNNGTRTSLRSNTTIDLVISSEIPETTESHTLPYMGSDHLPVFTKFLRLHVLIDMHIVPCTYWKLYSSILTILFDQIQTEKENSMNDSINIYNWFLSFERFLAALKLRVTEWKGIKRKRPSISSSLRILIRHKHYLQNRYRHSKYEDDRIRLRSWNILVKQEFQAYRQRKWEKFISNVASSNPTSSRQTMKMLNKKKSVDFSALTDSNTIYRPPTDIGKCLGQKEVVDVWKLYSLADIDDIELTSSQSDLKFSVQDIKGAIRSLRSKKSSGFDQVSNIMIKLLPEHYHALLTQAYNDLFRNAQWGSEWKTARTICLNKSENPAPTTNQLRLISMLSIFSKIYERLFLTRFNSWTTRMIILPAQQSGARPHQATTSRVNCFLEQITQSLLYNSFTPVVCIDFLQAFDKLWQQGLLLNLYRLNCPAAYLV</sequence>